<comment type="caution">
    <text evidence="3">The sequence shown here is derived from an EMBL/GenBank/DDBJ whole genome shotgun (WGS) entry which is preliminary data.</text>
</comment>
<reference evidence="4" key="1">
    <citation type="submission" date="2023-07" db="EMBL/GenBank/DDBJ databases">
        <title>30 novel species of actinomycetes from the DSMZ collection.</title>
        <authorList>
            <person name="Nouioui I."/>
        </authorList>
    </citation>
    <scope>NUCLEOTIDE SEQUENCE [LARGE SCALE GENOMIC DNA]</scope>
    <source>
        <strain evidence="4">DSM 41699</strain>
    </source>
</reference>
<feature type="compositionally biased region" description="Polar residues" evidence="1">
    <location>
        <begin position="14"/>
        <end position="25"/>
    </location>
</feature>
<evidence type="ECO:0008006" key="5">
    <source>
        <dbReference type="Google" id="ProtNLM"/>
    </source>
</evidence>
<gene>
    <name evidence="3" type="ORF">RM764_43100</name>
</gene>
<sequence length="186" mass="18677">MLALSAAGITLLTGCSSNGSANAGRTPSPSPTATSPTSAATPRPVAAPSNPTKGGPSSPASPTSTVGCRSLTVSPAAKAEVSTAYGRQSRPQLVHIRPRTGTFYYGSCDGTTYAAAMFVLTAGATYAEKVASQDDGAAMKYFSRSGNGSWTLIASDGLPRDPRGCAAIPQIPAPLAALWADCLAVP</sequence>
<feature type="chain" id="PRO_5046117918" description="Secreted protein" evidence="2">
    <location>
        <begin position="24"/>
        <end position="186"/>
    </location>
</feature>
<proteinExistence type="predicted"/>
<evidence type="ECO:0000256" key="2">
    <source>
        <dbReference type="SAM" id="SignalP"/>
    </source>
</evidence>
<name>A0ABU2U920_9ACTN</name>
<feature type="region of interest" description="Disordered" evidence="1">
    <location>
        <begin position="14"/>
        <end position="68"/>
    </location>
</feature>
<evidence type="ECO:0000256" key="1">
    <source>
        <dbReference type="SAM" id="MobiDB-lite"/>
    </source>
</evidence>
<accession>A0ABU2U920</accession>
<dbReference type="Proteomes" id="UP001183809">
    <property type="component" value="Unassembled WGS sequence"/>
</dbReference>
<keyword evidence="4" id="KW-1185">Reference proteome</keyword>
<organism evidence="3 4">
    <name type="scientific">Streptomyces gibsoniae</name>
    <dbReference type="NCBI Taxonomy" id="3075529"/>
    <lineage>
        <taxon>Bacteria</taxon>
        <taxon>Bacillati</taxon>
        <taxon>Actinomycetota</taxon>
        <taxon>Actinomycetes</taxon>
        <taxon>Kitasatosporales</taxon>
        <taxon>Streptomycetaceae</taxon>
        <taxon>Streptomyces</taxon>
    </lineage>
</organism>
<feature type="compositionally biased region" description="Low complexity" evidence="1">
    <location>
        <begin position="31"/>
        <end position="67"/>
    </location>
</feature>
<evidence type="ECO:0000313" key="4">
    <source>
        <dbReference type="Proteomes" id="UP001183809"/>
    </source>
</evidence>
<keyword evidence="2" id="KW-0732">Signal</keyword>
<feature type="signal peptide" evidence="2">
    <location>
        <begin position="1"/>
        <end position="23"/>
    </location>
</feature>
<protein>
    <recommendedName>
        <fullName evidence="5">Secreted protein</fullName>
    </recommendedName>
</protein>
<dbReference type="EMBL" id="JAVREY010000120">
    <property type="protein sequence ID" value="MDT0469650.1"/>
    <property type="molecule type" value="Genomic_DNA"/>
</dbReference>
<dbReference type="RefSeq" id="WP_311701076.1">
    <property type="nucleotide sequence ID" value="NZ_JAVREY010000120.1"/>
</dbReference>
<evidence type="ECO:0000313" key="3">
    <source>
        <dbReference type="EMBL" id="MDT0469650.1"/>
    </source>
</evidence>